<dbReference type="PROSITE" id="PS50802">
    <property type="entry name" value="OTU"/>
    <property type="match status" value="1"/>
</dbReference>
<evidence type="ECO:0000313" key="9">
    <source>
        <dbReference type="EMBL" id="VVD01714.1"/>
    </source>
</evidence>
<keyword evidence="5" id="KW-0378">Hydrolase</keyword>
<dbReference type="Pfam" id="PF02338">
    <property type="entry name" value="OTU"/>
    <property type="match status" value="1"/>
</dbReference>
<feature type="compositionally biased region" description="Basic and acidic residues" evidence="7">
    <location>
        <begin position="33"/>
        <end position="43"/>
    </location>
</feature>
<keyword evidence="3" id="KW-0645">Protease</keyword>
<dbReference type="InterPro" id="IPR049772">
    <property type="entry name" value="OTU_OTUD6"/>
</dbReference>
<keyword evidence="6" id="KW-0788">Thiol protease</keyword>
<evidence type="ECO:0000259" key="8">
    <source>
        <dbReference type="PROSITE" id="PS50802"/>
    </source>
</evidence>
<dbReference type="InterPro" id="IPR050704">
    <property type="entry name" value="Peptidase_C85-like"/>
</dbReference>
<evidence type="ECO:0000256" key="3">
    <source>
        <dbReference type="ARBA" id="ARBA00022670"/>
    </source>
</evidence>
<evidence type="ECO:0000256" key="2">
    <source>
        <dbReference type="ARBA" id="ARBA00012759"/>
    </source>
</evidence>
<dbReference type="GO" id="GO:0004843">
    <property type="term" value="F:cysteine-type deubiquitinase activity"/>
    <property type="evidence" value="ECO:0007669"/>
    <property type="project" value="UniProtKB-EC"/>
</dbReference>
<sequence>MELNNEEGLSLENKHKKERKELQAKIQGLKKSAKNDKSKKKEVSAEIARLEADLETRHKNEIENIQEINLKETDIVEPDVIVNNTVNKVSKAQKRRDKKLLEDRDREERIKLQEKENEHGPRNTELQCINSKLKERNLSIYKIASDGDCLYKAISHQLKTVRDIALDVEELRQKAAQYMRINKDEFMPFLSHPDTFDMLTDIEFDDYCDKITNTKVWGGQLEVRALSNCLKCPITIIQATGPDAIEQGLEFDGPPLIIAYHRHMYSLGEHYNSTQALIQDEPE</sequence>
<dbReference type="CDD" id="cd22761">
    <property type="entry name" value="OTU_OTUD6"/>
    <property type="match status" value="1"/>
</dbReference>
<dbReference type="GO" id="GO:0016579">
    <property type="term" value="P:protein deubiquitination"/>
    <property type="evidence" value="ECO:0007669"/>
    <property type="project" value="TreeGrafter"/>
</dbReference>
<dbReference type="PANTHER" id="PTHR12419">
    <property type="entry name" value="OTU DOMAIN CONTAINING PROTEIN"/>
    <property type="match status" value="1"/>
</dbReference>
<dbReference type="EMBL" id="FZQP02005554">
    <property type="protein sequence ID" value="VVD01714.1"/>
    <property type="molecule type" value="Genomic_DNA"/>
</dbReference>
<dbReference type="Gene3D" id="3.90.70.80">
    <property type="match status" value="1"/>
</dbReference>
<organism evidence="9 10">
    <name type="scientific">Leptidea sinapis</name>
    <dbReference type="NCBI Taxonomy" id="189913"/>
    <lineage>
        <taxon>Eukaryota</taxon>
        <taxon>Metazoa</taxon>
        <taxon>Ecdysozoa</taxon>
        <taxon>Arthropoda</taxon>
        <taxon>Hexapoda</taxon>
        <taxon>Insecta</taxon>
        <taxon>Pterygota</taxon>
        <taxon>Neoptera</taxon>
        <taxon>Endopterygota</taxon>
        <taxon>Lepidoptera</taxon>
        <taxon>Glossata</taxon>
        <taxon>Ditrysia</taxon>
        <taxon>Papilionoidea</taxon>
        <taxon>Pieridae</taxon>
        <taxon>Dismorphiinae</taxon>
        <taxon>Leptidea</taxon>
    </lineage>
</organism>
<evidence type="ECO:0000256" key="5">
    <source>
        <dbReference type="ARBA" id="ARBA00022801"/>
    </source>
</evidence>
<protein>
    <recommendedName>
        <fullName evidence="2">ubiquitinyl hydrolase 1</fullName>
        <ecNumber evidence="2">3.4.19.12</ecNumber>
    </recommendedName>
</protein>
<evidence type="ECO:0000256" key="7">
    <source>
        <dbReference type="SAM" id="MobiDB-lite"/>
    </source>
</evidence>
<dbReference type="InterPro" id="IPR003323">
    <property type="entry name" value="OTU_dom"/>
</dbReference>
<dbReference type="SUPFAM" id="SSF54001">
    <property type="entry name" value="Cysteine proteinases"/>
    <property type="match status" value="1"/>
</dbReference>
<evidence type="ECO:0000313" key="10">
    <source>
        <dbReference type="Proteomes" id="UP000324832"/>
    </source>
</evidence>
<evidence type="ECO:0000256" key="6">
    <source>
        <dbReference type="ARBA" id="ARBA00022807"/>
    </source>
</evidence>
<keyword evidence="10" id="KW-1185">Reference proteome</keyword>
<dbReference type="FunFam" id="3.90.70.80:FF:000003">
    <property type="entry name" value="OTU domain-containing protein 6B"/>
    <property type="match status" value="1"/>
</dbReference>
<accession>A0A5E4QVU5</accession>
<name>A0A5E4QVU5_9NEOP</name>
<evidence type="ECO:0000256" key="1">
    <source>
        <dbReference type="ARBA" id="ARBA00000707"/>
    </source>
</evidence>
<feature type="domain" description="OTU" evidence="8">
    <location>
        <begin position="138"/>
        <end position="277"/>
    </location>
</feature>
<reference evidence="9 10" key="1">
    <citation type="submission" date="2017-07" db="EMBL/GenBank/DDBJ databases">
        <authorList>
            <person name="Talla V."/>
            <person name="Backstrom N."/>
        </authorList>
    </citation>
    <scope>NUCLEOTIDE SEQUENCE [LARGE SCALE GENOMIC DNA]</scope>
</reference>
<gene>
    <name evidence="9" type="ORF">LSINAPIS_LOCUS12069</name>
</gene>
<dbReference type="EC" id="3.4.19.12" evidence="2"/>
<dbReference type="AlphaFoldDB" id="A0A5E4QVU5"/>
<feature type="compositionally biased region" description="Low complexity" evidence="7">
    <location>
        <begin position="1"/>
        <end position="11"/>
    </location>
</feature>
<dbReference type="InterPro" id="IPR038765">
    <property type="entry name" value="Papain-like_cys_pep_sf"/>
</dbReference>
<dbReference type="PANTHER" id="PTHR12419:SF10">
    <property type="entry name" value="DEUBIQUITINASE OTUD6B"/>
    <property type="match status" value="1"/>
</dbReference>
<feature type="region of interest" description="Disordered" evidence="7">
    <location>
        <begin position="1"/>
        <end position="43"/>
    </location>
</feature>
<dbReference type="GO" id="GO:0006508">
    <property type="term" value="P:proteolysis"/>
    <property type="evidence" value="ECO:0007669"/>
    <property type="project" value="UniProtKB-KW"/>
</dbReference>
<comment type="catalytic activity">
    <reaction evidence="1">
        <text>Thiol-dependent hydrolysis of ester, thioester, amide, peptide and isopeptide bonds formed by the C-terminal Gly of ubiquitin (a 76-residue protein attached to proteins as an intracellular targeting signal).</text>
        <dbReference type="EC" id="3.4.19.12"/>
    </reaction>
</comment>
<keyword evidence="4" id="KW-0833">Ubl conjugation pathway</keyword>
<dbReference type="Proteomes" id="UP000324832">
    <property type="component" value="Unassembled WGS sequence"/>
</dbReference>
<proteinExistence type="predicted"/>
<feature type="compositionally biased region" description="Basic and acidic residues" evidence="7">
    <location>
        <begin position="12"/>
        <end position="23"/>
    </location>
</feature>
<evidence type="ECO:0000256" key="4">
    <source>
        <dbReference type="ARBA" id="ARBA00022786"/>
    </source>
</evidence>